<dbReference type="InterPro" id="IPR005672">
    <property type="entry name" value="Phosphate_PstA"/>
</dbReference>
<dbReference type="GO" id="GO:0005315">
    <property type="term" value="F:phosphate transmembrane transporter activity"/>
    <property type="evidence" value="ECO:0007669"/>
    <property type="project" value="InterPro"/>
</dbReference>
<evidence type="ECO:0000313" key="12">
    <source>
        <dbReference type="Proteomes" id="UP000076969"/>
    </source>
</evidence>
<evidence type="ECO:0000256" key="4">
    <source>
        <dbReference type="ARBA" id="ARBA00022475"/>
    </source>
</evidence>
<evidence type="ECO:0000256" key="3">
    <source>
        <dbReference type="ARBA" id="ARBA00022448"/>
    </source>
</evidence>
<feature type="transmembrane region" description="Helical" evidence="9">
    <location>
        <begin position="247"/>
        <end position="267"/>
    </location>
</feature>
<dbReference type="PANTHER" id="PTHR42922:SF1">
    <property type="entry name" value="PHOSPHATE TRANSPORT SYSTEM PERMEASE PROTEIN PSTA"/>
    <property type="match status" value="1"/>
</dbReference>
<evidence type="ECO:0000256" key="2">
    <source>
        <dbReference type="ARBA" id="ARBA00007069"/>
    </source>
</evidence>
<feature type="transmembrane region" description="Helical" evidence="9">
    <location>
        <begin position="190"/>
        <end position="216"/>
    </location>
</feature>
<accession>A0A172WGM4</accession>
<dbReference type="GeneID" id="28495428"/>
<comment type="similarity">
    <text evidence="2 9">Belongs to the binding-protein-dependent transport system permease family. CysTW subfamily.</text>
</comment>
<evidence type="ECO:0000259" key="10">
    <source>
        <dbReference type="PROSITE" id="PS50928"/>
    </source>
</evidence>
<keyword evidence="7 9" id="KW-1133">Transmembrane helix</keyword>
<feature type="transmembrane region" description="Helical" evidence="9">
    <location>
        <begin position="12"/>
        <end position="37"/>
    </location>
</feature>
<evidence type="ECO:0000256" key="8">
    <source>
        <dbReference type="ARBA" id="ARBA00023136"/>
    </source>
</evidence>
<dbReference type="InterPro" id="IPR035906">
    <property type="entry name" value="MetI-like_sf"/>
</dbReference>
<dbReference type="Gene3D" id="1.10.3720.10">
    <property type="entry name" value="MetI-like"/>
    <property type="match status" value="1"/>
</dbReference>
<dbReference type="SUPFAM" id="SSF161098">
    <property type="entry name" value="MetI-like"/>
    <property type="match status" value="1"/>
</dbReference>
<dbReference type="Proteomes" id="UP000076969">
    <property type="component" value="Chromosome"/>
</dbReference>
<evidence type="ECO:0000256" key="6">
    <source>
        <dbReference type="ARBA" id="ARBA00022692"/>
    </source>
</evidence>
<dbReference type="Pfam" id="PF00528">
    <property type="entry name" value="BPD_transp_1"/>
    <property type="match status" value="1"/>
</dbReference>
<dbReference type="STRING" id="1712654.A7C91_04500"/>
<gene>
    <name evidence="11" type="ORF">A7C91_04500</name>
</gene>
<dbReference type="CDD" id="cd06261">
    <property type="entry name" value="TM_PBP2"/>
    <property type="match status" value="1"/>
</dbReference>
<comment type="subcellular location">
    <subcellularLocation>
        <location evidence="1 9">Cell membrane</location>
        <topology evidence="1 9">Multi-pass membrane protein</topology>
    </subcellularLocation>
</comment>
<dbReference type="GO" id="GO:0035435">
    <property type="term" value="P:phosphate ion transmembrane transport"/>
    <property type="evidence" value="ECO:0007669"/>
    <property type="project" value="InterPro"/>
</dbReference>
<keyword evidence="5" id="KW-0592">Phosphate transport</keyword>
<name>A0A172WGM4_9EURY</name>
<keyword evidence="4 9" id="KW-1003">Cell membrane</keyword>
<evidence type="ECO:0000256" key="9">
    <source>
        <dbReference type="RuleBase" id="RU363043"/>
    </source>
</evidence>
<feature type="domain" description="ABC transmembrane type-1" evidence="10">
    <location>
        <begin position="64"/>
        <end position="267"/>
    </location>
</feature>
<protein>
    <recommendedName>
        <fullName evidence="9">Phosphate transport system permease protein PstA</fullName>
    </recommendedName>
</protein>
<evidence type="ECO:0000256" key="1">
    <source>
        <dbReference type="ARBA" id="ARBA00004651"/>
    </source>
</evidence>
<keyword evidence="6 9" id="KW-0812">Transmembrane</keyword>
<dbReference type="EMBL" id="CP015520">
    <property type="protein sequence ID" value="ANF22515.1"/>
    <property type="molecule type" value="Genomic_DNA"/>
</dbReference>
<evidence type="ECO:0000256" key="5">
    <source>
        <dbReference type="ARBA" id="ARBA00022592"/>
    </source>
</evidence>
<dbReference type="PROSITE" id="PS50928">
    <property type="entry name" value="ABC_TM1"/>
    <property type="match status" value="1"/>
</dbReference>
<dbReference type="PANTHER" id="PTHR42922">
    <property type="entry name" value="PHOSPHATE TRANSPORT SYSTEM PERMEASE PROTEIN PSTA"/>
    <property type="match status" value="1"/>
</dbReference>
<keyword evidence="8 9" id="KW-0472">Membrane</keyword>
<dbReference type="OrthoDB" id="11402at2157"/>
<dbReference type="NCBIfam" id="TIGR00974">
    <property type="entry name" value="3a0107s02c"/>
    <property type="match status" value="1"/>
</dbReference>
<proteinExistence type="inferred from homology"/>
<keyword evidence="3" id="KW-0813">Transport</keyword>
<feature type="transmembrane region" description="Helical" evidence="9">
    <location>
        <begin position="133"/>
        <end position="153"/>
    </location>
</feature>
<dbReference type="InterPro" id="IPR000515">
    <property type="entry name" value="MetI-like"/>
</dbReference>
<sequence length="276" mass="30135">MLGFSRKTKDRAFILLIGLLTFLMVFPLFHIIFTVFIKGSSVLMERGVKFLIETRSEGGIGPAIAGTLLLVALSSIIGIPLAFLVGIFISEYPESKIGQWTKTLLQTMMEFPTILIGVFVMQILVVPMGHYSAIAGAMALVIVMAPYIAVYTAEALREIPFTYKEAAYSIGLTRFSVCFRVLVPMAKKGILTGVLISIARIAGETAPLLFTIGGLYESYPSSVSQPVGAISPLIYQLIQSPSPQDHAMAWGASLILLLIFLMIFIPVRLSIKEVRL</sequence>
<feature type="transmembrane region" description="Helical" evidence="9">
    <location>
        <begin position="58"/>
        <end position="89"/>
    </location>
</feature>
<dbReference type="AlphaFoldDB" id="A0A172WGM4"/>
<dbReference type="GO" id="GO:0005886">
    <property type="term" value="C:plasma membrane"/>
    <property type="evidence" value="ECO:0007669"/>
    <property type="project" value="UniProtKB-SubCell"/>
</dbReference>
<dbReference type="InterPro" id="IPR051408">
    <property type="entry name" value="Phosphate_transprt_permease"/>
</dbReference>
<reference evidence="12" key="1">
    <citation type="journal article" date="2016" name="Syst. Appl. Microbiol.">
        <title>Thermococcus piezophilus sp. nov., a novel hyperthermophilic and piezophilic archaeon with a broad pressure range for growth, isolated from a deepest hydrothermal vent at the Mid-Cayman Rise.</title>
        <authorList>
            <person name="Dalmasso C."/>
            <person name="Oger P."/>
            <person name="Selva G."/>
            <person name="Courtine D."/>
            <person name="L'Haridon S."/>
            <person name="Garlaschelli A."/>
            <person name="Roussel E."/>
            <person name="Miyazaki J."/>
            <person name="Reveillaud J."/>
            <person name="Jebbar M."/>
            <person name="Takai K."/>
            <person name="Maignien L."/>
            <person name="Alain K."/>
        </authorList>
    </citation>
    <scope>NUCLEOTIDE SEQUENCE [LARGE SCALE GENOMIC DNA]</scope>
    <source>
        <strain evidence="12">CDGS</strain>
    </source>
</reference>
<dbReference type="RefSeq" id="WP_068665288.1">
    <property type="nucleotide sequence ID" value="NZ_CP015520.1"/>
</dbReference>
<organism evidence="11 12">
    <name type="scientific">Thermococcus piezophilus</name>
    <dbReference type="NCBI Taxonomy" id="1712654"/>
    <lineage>
        <taxon>Archaea</taxon>
        <taxon>Methanobacteriati</taxon>
        <taxon>Methanobacteriota</taxon>
        <taxon>Thermococci</taxon>
        <taxon>Thermococcales</taxon>
        <taxon>Thermococcaceae</taxon>
        <taxon>Thermococcus</taxon>
    </lineage>
</organism>
<feature type="transmembrane region" description="Helical" evidence="9">
    <location>
        <begin position="109"/>
        <end position="126"/>
    </location>
</feature>
<keyword evidence="12" id="KW-1185">Reference proteome</keyword>
<dbReference type="KEGG" id="tpie:A7C91_04500"/>
<evidence type="ECO:0000313" key="11">
    <source>
        <dbReference type="EMBL" id="ANF22515.1"/>
    </source>
</evidence>
<evidence type="ECO:0000256" key="7">
    <source>
        <dbReference type="ARBA" id="ARBA00022989"/>
    </source>
</evidence>